<dbReference type="Proteomes" id="UP000190044">
    <property type="component" value="Unassembled WGS sequence"/>
</dbReference>
<dbReference type="AlphaFoldDB" id="A0A1T5BB83"/>
<keyword evidence="6 8" id="KW-1133">Transmembrane helix</keyword>
<evidence type="ECO:0000256" key="5">
    <source>
        <dbReference type="ARBA" id="ARBA00022692"/>
    </source>
</evidence>
<gene>
    <name evidence="9" type="ORF">SAMN06295937_100666</name>
</gene>
<protein>
    <submittedName>
        <fullName evidence="9">Choline-glycine betaine transporter</fullName>
    </submittedName>
</protein>
<evidence type="ECO:0000256" key="2">
    <source>
        <dbReference type="ARBA" id="ARBA00005658"/>
    </source>
</evidence>
<feature type="transmembrane region" description="Helical" evidence="8">
    <location>
        <begin position="92"/>
        <end position="111"/>
    </location>
</feature>
<accession>A0A1T5BB83</accession>
<keyword evidence="3" id="KW-0813">Transport</keyword>
<dbReference type="PANTHER" id="PTHR30047">
    <property type="entry name" value="HIGH-AFFINITY CHOLINE TRANSPORT PROTEIN-RELATED"/>
    <property type="match status" value="1"/>
</dbReference>
<evidence type="ECO:0000256" key="6">
    <source>
        <dbReference type="ARBA" id="ARBA00022989"/>
    </source>
</evidence>
<comment type="subcellular location">
    <subcellularLocation>
        <location evidence="1">Cell membrane</location>
        <topology evidence="1">Multi-pass membrane protein</topology>
    </subcellularLocation>
</comment>
<feature type="transmembrane region" description="Helical" evidence="8">
    <location>
        <begin position="351"/>
        <end position="372"/>
    </location>
</feature>
<dbReference type="InterPro" id="IPR000060">
    <property type="entry name" value="BCCT_transptr"/>
</dbReference>
<dbReference type="OrthoDB" id="9775735at2"/>
<proteinExistence type="inferred from homology"/>
<comment type="similarity">
    <text evidence="2">Belongs to the BCCT transporter (TC 2.A.15) family.</text>
</comment>
<evidence type="ECO:0000313" key="10">
    <source>
        <dbReference type="Proteomes" id="UP000190044"/>
    </source>
</evidence>
<dbReference type="Pfam" id="PF02028">
    <property type="entry name" value="BCCT"/>
    <property type="match status" value="1"/>
</dbReference>
<keyword evidence="4" id="KW-1003">Cell membrane</keyword>
<keyword evidence="7 8" id="KW-0472">Membrane</keyword>
<feature type="transmembrane region" description="Helical" evidence="8">
    <location>
        <begin position="50"/>
        <end position="71"/>
    </location>
</feature>
<feature type="transmembrane region" description="Helical" evidence="8">
    <location>
        <begin position="392"/>
        <end position="420"/>
    </location>
</feature>
<evidence type="ECO:0000256" key="1">
    <source>
        <dbReference type="ARBA" id="ARBA00004651"/>
    </source>
</evidence>
<feature type="transmembrane region" description="Helical" evidence="8">
    <location>
        <begin position="150"/>
        <end position="167"/>
    </location>
</feature>
<reference evidence="10" key="1">
    <citation type="submission" date="2017-02" db="EMBL/GenBank/DDBJ databases">
        <authorList>
            <person name="Varghese N."/>
            <person name="Submissions S."/>
        </authorList>
    </citation>
    <scope>NUCLEOTIDE SEQUENCE [LARGE SCALE GENOMIC DNA]</scope>
    <source>
        <strain evidence="10">R11H</strain>
    </source>
</reference>
<dbReference type="PANTHER" id="PTHR30047:SF7">
    <property type="entry name" value="HIGH-AFFINITY CHOLINE TRANSPORT PROTEIN"/>
    <property type="match status" value="1"/>
</dbReference>
<feature type="transmembrane region" description="Helical" evidence="8">
    <location>
        <begin position="446"/>
        <end position="469"/>
    </location>
</feature>
<sequence>MTAPAPRSINRPVFLIPLAVLATALAASLWQGPAFLAAETASNDWILLHFGPVFTVASVLFLALLAAIALSPYGGSIIGGPHAKPLLGRWRWFAVTLCTTIATGILFWGVAEPLFHLNAPPKMLGLVPGSDGAATFAMSTMFLHWTLTPYAIYTVAALAFAIIYYNWREPFRLSSLFVPLLGQRAHGPVGTAVDILCLYALVAGMAASLGAGILSLAGGVEGLSGFVGGVPLRWAIAGLIVASFLISAATGLQKGIAGLSVLNTWLFFAIIAFVLAAGPLTEMLALSLSGGADYVRTFIPRNLGLDVDADWHRQWTIFNWANWFAWAPVTALFLGRLAVGYSVRAFILMNLVLPALFGALWMTAIAGAAIAIDQHSGASLYAILASEGPDPVLFRLFDALGGGSFVTAAVLFAIFLSYVAGADANVSAMSALSTHGISPEAPEAPLAVQIVWGTTVGLVAIVLVAASGIDGIRMMSVLGGFPALFVIAGAALSLGALAVRGRKDTTPAKPG</sequence>
<evidence type="ECO:0000256" key="4">
    <source>
        <dbReference type="ARBA" id="ARBA00022475"/>
    </source>
</evidence>
<feature type="transmembrane region" description="Helical" evidence="8">
    <location>
        <begin position="320"/>
        <end position="339"/>
    </location>
</feature>
<feature type="transmembrane region" description="Helical" evidence="8">
    <location>
        <begin position="481"/>
        <end position="499"/>
    </location>
</feature>
<dbReference type="GO" id="GO:0005886">
    <property type="term" value="C:plasma membrane"/>
    <property type="evidence" value="ECO:0007669"/>
    <property type="project" value="UniProtKB-SubCell"/>
</dbReference>
<organism evidence="9 10">
    <name type="scientific">Sphingopyxis flava</name>
    <dbReference type="NCBI Taxonomy" id="1507287"/>
    <lineage>
        <taxon>Bacteria</taxon>
        <taxon>Pseudomonadati</taxon>
        <taxon>Pseudomonadota</taxon>
        <taxon>Alphaproteobacteria</taxon>
        <taxon>Sphingomonadales</taxon>
        <taxon>Sphingomonadaceae</taxon>
        <taxon>Sphingopyxis</taxon>
    </lineage>
</organism>
<feature type="transmembrane region" description="Helical" evidence="8">
    <location>
        <begin position="234"/>
        <end position="252"/>
    </location>
</feature>
<dbReference type="RefSeq" id="WP_079638011.1">
    <property type="nucleotide sequence ID" value="NZ_FUYP01000006.1"/>
</dbReference>
<evidence type="ECO:0000256" key="3">
    <source>
        <dbReference type="ARBA" id="ARBA00022448"/>
    </source>
</evidence>
<feature type="transmembrane region" description="Helical" evidence="8">
    <location>
        <begin position="259"/>
        <end position="280"/>
    </location>
</feature>
<evidence type="ECO:0000256" key="7">
    <source>
        <dbReference type="ARBA" id="ARBA00023136"/>
    </source>
</evidence>
<evidence type="ECO:0000256" key="8">
    <source>
        <dbReference type="SAM" id="Phobius"/>
    </source>
</evidence>
<keyword evidence="10" id="KW-1185">Reference proteome</keyword>
<dbReference type="EMBL" id="FUYP01000006">
    <property type="protein sequence ID" value="SKB44522.1"/>
    <property type="molecule type" value="Genomic_DNA"/>
</dbReference>
<dbReference type="GO" id="GO:0022857">
    <property type="term" value="F:transmembrane transporter activity"/>
    <property type="evidence" value="ECO:0007669"/>
    <property type="project" value="InterPro"/>
</dbReference>
<keyword evidence="5 8" id="KW-0812">Transmembrane</keyword>
<evidence type="ECO:0000313" key="9">
    <source>
        <dbReference type="EMBL" id="SKB44522.1"/>
    </source>
</evidence>
<feature type="transmembrane region" description="Helical" evidence="8">
    <location>
        <begin position="188"/>
        <end position="214"/>
    </location>
</feature>
<name>A0A1T5BB83_9SPHN</name>